<sequence length="438" mass="49192">MSSKLEKILTVTNNQDRQLQTRLSQKFDAPSLRVLRSTSRTLANFVHKYGRPAFLDIYIHAPVRENDTMRGIDNVGPFCKHLTITIAQPKQPTTNPPTPNPSVQSPNKKSKLRTNALRRISIVKKLWSSTSSLMTIPDSSSTSATPIPATPLQHPDAFAMDLRLWTSTLTHFPNLTHLTLRSPTADPTWPGRQLPEQTLLLLRLSLEKSHPKHLHTLTLSPLHALGLLHLRSTSFGSFHNLPPPPHPNNKNNNIWRNLTTLTLHLTNPVPALDPPKSSMFLAILHDYLRFFSPTLRHLTFLWLGPSPGPNPLALLETSSRPRILWPRLESFWFGNVTHPNKVTAMLRDVAPRCAVVKTLRSGLRFSRLGGRGDGEEESWYDVPRRRTLGRGSLAASSIYSQDVGGGREERVSRTSRVVPFMLDVKSQGEMLPATRYQG</sequence>
<evidence type="ECO:0000313" key="3">
    <source>
        <dbReference type="Proteomes" id="UP000799537"/>
    </source>
</evidence>
<dbReference type="RefSeq" id="XP_033674999.1">
    <property type="nucleotide sequence ID" value="XM_033803599.1"/>
</dbReference>
<proteinExistence type="predicted"/>
<feature type="region of interest" description="Disordered" evidence="1">
    <location>
        <begin position="86"/>
        <end position="111"/>
    </location>
</feature>
<dbReference type="EMBL" id="ML993579">
    <property type="protein sequence ID" value="KAF2174110.1"/>
    <property type="molecule type" value="Genomic_DNA"/>
</dbReference>
<dbReference type="AlphaFoldDB" id="A0A6A6D735"/>
<dbReference type="Proteomes" id="UP000799537">
    <property type="component" value="Unassembled WGS sequence"/>
</dbReference>
<evidence type="ECO:0000313" key="2">
    <source>
        <dbReference type="EMBL" id="KAF2174110.1"/>
    </source>
</evidence>
<gene>
    <name evidence="2" type="ORF">M409DRAFT_16383</name>
</gene>
<dbReference type="OrthoDB" id="66881at2759"/>
<evidence type="ECO:0000256" key="1">
    <source>
        <dbReference type="SAM" id="MobiDB-lite"/>
    </source>
</evidence>
<keyword evidence="3" id="KW-1185">Reference proteome</keyword>
<protein>
    <submittedName>
        <fullName evidence="2">Uncharacterized protein</fullName>
    </submittedName>
</protein>
<dbReference type="GeneID" id="54556871"/>
<organism evidence="2 3">
    <name type="scientific">Zasmidium cellare ATCC 36951</name>
    <dbReference type="NCBI Taxonomy" id="1080233"/>
    <lineage>
        <taxon>Eukaryota</taxon>
        <taxon>Fungi</taxon>
        <taxon>Dikarya</taxon>
        <taxon>Ascomycota</taxon>
        <taxon>Pezizomycotina</taxon>
        <taxon>Dothideomycetes</taxon>
        <taxon>Dothideomycetidae</taxon>
        <taxon>Mycosphaerellales</taxon>
        <taxon>Mycosphaerellaceae</taxon>
        <taxon>Zasmidium</taxon>
    </lineage>
</organism>
<name>A0A6A6D735_ZASCE</name>
<reference evidence="2" key="1">
    <citation type="journal article" date="2020" name="Stud. Mycol.">
        <title>101 Dothideomycetes genomes: a test case for predicting lifestyles and emergence of pathogens.</title>
        <authorList>
            <person name="Haridas S."/>
            <person name="Albert R."/>
            <person name="Binder M."/>
            <person name="Bloem J."/>
            <person name="Labutti K."/>
            <person name="Salamov A."/>
            <person name="Andreopoulos B."/>
            <person name="Baker S."/>
            <person name="Barry K."/>
            <person name="Bills G."/>
            <person name="Bluhm B."/>
            <person name="Cannon C."/>
            <person name="Castanera R."/>
            <person name="Culley D."/>
            <person name="Daum C."/>
            <person name="Ezra D."/>
            <person name="Gonzalez J."/>
            <person name="Henrissat B."/>
            <person name="Kuo A."/>
            <person name="Liang C."/>
            <person name="Lipzen A."/>
            <person name="Lutzoni F."/>
            <person name="Magnuson J."/>
            <person name="Mondo S."/>
            <person name="Nolan M."/>
            <person name="Ohm R."/>
            <person name="Pangilinan J."/>
            <person name="Park H.-J."/>
            <person name="Ramirez L."/>
            <person name="Alfaro M."/>
            <person name="Sun H."/>
            <person name="Tritt A."/>
            <person name="Yoshinaga Y."/>
            <person name="Zwiers L.-H."/>
            <person name="Turgeon B."/>
            <person name="Goodwin S."/>
            <person name="Spatafora J."/>
            <person name="Crous P."/>
            <person name="Grigoriev I."/>
        </authorList>
    </citation>
    <scope>NUCLEOTIDE SEQUENCE</scope>
    <source>
        <strain evidence="2">ATCC 36951</strain>
    </source>
</reference>
<accession>A0A6A6D735</accession>